<accession>A0A822V676</accession>
<reference evidence="1 2" key="1">
    <citation type="submission" date="2016-01" db="EMBL/GenBank/DDBJ databases">
        <authorList>
            <person name="Regsiter A."/>
            <person name="william w."/>
        </authorList>
    </citation>
    <scope>NUCLEOTIDE SEQUENCE [LARGE SCALE GENOMIC DNA]</scope>
    <source>
        <strain evidence="1 2">B6</strain>
    </source>
</reference>
<gene>
    <name evidence="1" type="ORF">AGR4A_pAt10377</name>
</gene>
<dbReference type="AlphaFoldDB" id="A0A822V676"/>
<dbReference type="EMBL" id="FCNL01000040">
    <property type="protein sequence ID" value="CVI24941.1"/>
    <property type="molecule type" value="Genomic_DNA"/>
</dbReference>
<proteinExistence type="predicted"/>
<dbReference type="Gene3D" id="3.40.50.150">
    <property type="entry name" value="Vaccinia Virus protein VP39"/>
    <property type="match status" value="1"/>
</dbReference>
<protein>
    <submittedName>
        <fullName evidence="1">Uncharacterized protein</fullName>
    </submittedName>
</protein>
<dbReference type="InterPro" id="IPR029063">
    <property type="entry name" value="SAM-dependent_MTases_sf"/>
</dbReference>
<sequence length="82" mass="9038">MTEENVSQVADWKGQSGERWVAYQARLDTMMAVFGQAAIEAAAPVTGERVLDIGCGAGRLVWNWPFALVQEAMCSAWTYPSR</sequence>
<name>A0A822V676_AGRTU</name>
<dbReference type="Proteomes" id="UP000192074">
    <property type="component" value="Unassembled WGS sequence"/>
</dbReference>
<evidence type="ECO:0000313" key="1">
    <source>
        <dbReference type="EMBL" id="CVI24941.1"/>
    </source>
</evidence>
<evidence type="ECO:0000313" key="2">
    <source>
        <dbReference type="Proteomes" id="UP000192074"/>
    </source>
</evidence>
<dbReference type="SUPFAM" id="SSF53335">
    <property type="entry name" value="S-adenosyl-L-methionine-dependent methyltransferases"/>
    <property type="match status" value="1"/>
</dbReference>
<comment type="caution">
    <text evidence="1">The sequence shown here is derived from an EMBL/GenBank/DDBJ whole genome shotgun (WGS) entry which is preliminary data.</text>
</comment>
<organism evidence="1 2">
    <name type="scientific">Agrobacterium tumefaciens str. B6</name>
    <dbReference type="NCBI Taxonomy" id="1183423"/>
    <lineage>
        <taxon>Bacteria</taxon>
        <taxon>Pseudomonadati</taxon>
        <taxon>Pseudomonadota</taxon>
        <taxon>Alphaproteobacteria</taxon>
        <taxon>Hyphomicrobiales</taxon>
        <taxon>Rhizobiaceae</taxon>
        <taxon>Rhizobium/Agrobacterium group</taxon>
        <taxon>Agrobacterium</taxon>
        <taxon>Agrobacterium tumefaciens complex</taxon>
    </lineage>
</organism>